<proteinExistence type="predicted"/>
<protein>
    <submittedName>
        <fullName evidence="1">Uncharacterized protein</fullName>
    </submittedName>
</protein>
<dbReference type="KEGG" id="cyt:cce_3243"/>
<accession>B1WXQ0</accession>
<evidence type="ECO:0000313" key="1">
    <source>
        <dbReference type="EMBL" id="ACB52591.1"/>
    </source>
</evidence>
<keyword evidence="2" id="KW-1185">Reference proteome</keyword>
<gene>
    <name evidence="1" type="ordered locus">cce_3243</name>
</gene>
<organism evidence="1 2">
    <name type="scientific">Crocosphaera subtropica (strain ATCC 51142 / BH68)</name>
    <name type="common">Cyanothece sp. (strain ATCC 51142)</name>
    <dbReference type="NCBI Taxonomy" id="43989"/>
    <lineage>
        <taxon>Bacteria</taxon>
        <taxon>Bacillati</taxon>
        <taxon>Cyanobacteriota</taxon>
        <taxon>Cyanophyceae</taxon>
        <taxon>Oscillatoriophycideae</taxon>
        <taxon>Chroococcales</taxon>
        <taxon>Aphanothecaceae</taxon>
        <taxon>Crocosphaera</taxon>
        <taxon>Crocosphaera subtropica</taxon>
    </lineage>
</organism>
<dbReference type="AlphaFoldDB" id="B1WXQ0"/>
<dbReference type="Proteomes" id="UP000001203">
    <property type="component" value="Chromosome circular"/>
</dbReference>
<dbReference type="EMBL" id="CP000806">
    <property type="protein sequence ID" value="ACB52591.1"/>
    <property type="molecule type" value="Genomic_DNA"/>
</dbReference>
<sequence>MVIFLRVNYGKSPLFLAHISQDSFPSASPASLASPA</sequence>
<dbReference type="HOGENOM" id="CLU_3355704_0_0_3"/>
<name>B1WXQ0_CROS5</name>
<reference evidence="1 2" key="1">
    <citation type="journal article" date="2008" name="Proc. Natl. Acad. Sci. U.S.A.">
        <title>The genome of Cyanothece 51142, a unicellular diazotrophic cyanobacterium important in the marine nitrogen cycle.</title>
        <authorList>
            <person name="Welsh E.A."/>
            <person name="Liberton M."/>
            <person name="Stoeckel J."/>
            <person name="Loh T."/>
            <person name="Elvitigala T."/>
            <person name="Wang C."/>
            <person name="Wollam A."/>
            <person name="Fulton R.S."/>
            <person name="Clifton S.W."/>
            <person name="Jacobs J.M."/>
            <person name="Aurora R."/>
            <person name="Ghosh B.K."/>
            <person name="Sherman L.A."/>
            <person name="Smith R.D."/>
            <person name="Wilson R.K."/>
            <person name="Pakrasi H.B."/>
        </authorList>
    </citation>
    <scope>NUCLEOTIDE SEQUENCE [LARGE SCALE GENOMIC DNA]</scope>
    <source>
        <strain evidence="2">ATCC 51142 / BH68</strain>
    </source>
</reference>
<dbReference type="STRING" id="43989.cce_3243"/>
<evidence type="ECO:0000313" key="2">
    <source>
        <dbReference type="Proteomes" id="UP000001203"/>
    </source>
</evidence>